<keyword evidence="2" id="KW-1185">Reference proteome</keyword>
<gene>
    <name evidence="1" type="ORF">DVH24_022631</name>
</gene>
<protein>
    <submittedName>
        <fullName evidence="1">Uncharacterized protein</fullName>
    </submittedName>
</protein>
<dbReference type="EMBL" id="RDQH01000327">
    <property type="protein sequence ID" value="RXI08487.1"/>
    <property type="molecule type" value="Genomic_DNA"/>
</dbReference>
<evidence type="ECO:0000313" key="2">
    <source>
        <dbReference type="Proteomes" id="UP000290289"/>
    </source>
</evidence>
<dbReference type="Proteomes" id="UP000290289">
    <property type="component" value="Chromosome 1"/>
</dbReference>
<sequence>MAKRVKTHIPKGVQTVQSLEFQVLKFQMMQINVELMLNGNLGGTVAVEQDEERGRDYGVWWCYLVG</sequence>
<organism evidence="1 2">
    <name type="scientific">Malus domestica</name>
    <name type="common">Apple</name>
    <name type="synonym">Pyrus malus</name>
    <dbReference type="NCBI Taxonomy" id="3750"/>
    <lineage>
        <taxon>Eukaryota</taxon>
        <taxon>Viridiplantae</taxon>
        <taxon>Streptophyta</taxon>
        <taxon>Embryophyta</taxon>
        <taxon>Tracheophyta</taxon>
        <taxon>Spermatophyta</taxon>
        <taxon>Magnoliopsida</taxon>
        <taxon>eudicotyledons</taxon>
        <taxon>Gunneridae</taxon>
        <taxon>Pentapetalae</taxon>
        <taxon>rosids</taxon>
        <taxon>fabids</taxon>
        <taxon>Rosales</taxon>
        <taxon>Rosaceae</taxon>
        <taxon>Amygdaloideae</taxon>
        <taxon>Maleae</taxon>
        <taxon>Malus</taxon>
    </lineage>
</organism>
<evidence type="ECO:0000313" key="1">
    <source>
        <dbReference type="EMBL" id="RXI08487.1"/>
    </source>
</evidence>
<name>A0A498KLX0_MALDO</name>
<accession>A0A498KLX0</accession>
<reference evidence="1 2" key="1">
    <citation type="submission" date="2018-10" db="EMBL/GenBank/DDBJ databases">
        <title>A high-quality apple genome assembly.</title>
        <authorList>
            <person name="Hu J."/>
        </authorList>
    </citation>
    <scope>NUCLEOTIDE SEQUENCE [LARGE SCALE GENOMIC DNA]</scope>
    <source>
        <strain evidence="2">cv. HFTH1</strain>
        <tissue evidence="1">Young leaf</tissue>
    </source>
</reference>
<proteinExistence type="predicted"/>
<dbReference type="AlphaFoldDB" id="A0A498KLX0"/>
<comment type="caution">
    <text evidence="1">The sequence shown here is derived from an EMBL/GenBank/DDBJ whole genome shotgun (WGS) entry which is preliminary data.</text>
</comment>